<reference evidence="4" key="1">
    <citation type="journal article" date="2019" name="Sci. Rep.">
        <title>Draft genome of Tanacetum cinerariifolium, the natural source of mosquito coil.</title>
        <authorList>
            <person name="Yamashiro T."/>
            <person name="Shiraishi A."/>
            <person name="Satake H."/>
            <person name="Nakayama K."/>
        </authorList>
    </citation>
    <scope>NUCLEOTIDE SEQUENCE</scope>
</reference>
<dbReference type="Gene3D" id="2.60.40.790">
    <property type="match status" value="1"/>
</dbReference>
<gene>
    <name evidence="4" type="ORF">Tci_929401</name>
</gene>
<dbReference type="EMBL" id="BKCJ011840968">
    <property type="protein sequence ID" value="GFD57432.1"/>
    <property type="molecule type" value="Genomic_DNA"/>
</dbReference>
<evidence type="ECO:0000259" key="3">
    <source>
        <dbReference type="PROSITE" id="PS01031"/>
    </source>
</evidence>
<dbReference type="SUPFAM" id="SSF49764">
    <property type="entry name" value="HSP20-like chaperones"/>
    <property type="match status" value="1"/>
</dbReference>
<feature type="non-terminal residue" evidence="4">
    <location>
        <position position="50"/>
    </location>
</feature>
<comment type="similarity">
    <text evidence="1 2">Belongs to the small heat shock protein (HSP20) family.</text>
</comment>
<evidence type="ECO:0000256" key="2">
    <source>
        <dbReference type="RuleBase" id="RU003616"/>
    </source>
</evidence>
<dbReference type="Pfam" id="PF00011">
    <property type="entry name" value="HSP20"/>
    <property type="match status" value="1"/>
</dbReference>
<evidence type="ECO:0000313" key="4">
    <source>
        <dbReference type="EMBL" id="GFD57432.1"/>
    </source>
</evidence>
<dbReference type="CDD" id="cd06464">
    <property type="entry name" value="ACD_sHsps-like"/>
    <property type="match status" value="1"/>
</dbReference>
<dbReference type="InterPro" id="IPR008978">
    <property type="entry name" value="HSP20-like_chaperone"/>
</dbReference>
<organism evidence="4">
    <name type="scientific">Tanacetum cinerariifolium</name>
    <name type="common">Dalmatian daisy</name>
    <name type="synonym">Chrysanthemum cinerariifolium</name>
    <dbReference type="NCBI Taxonomy" id="118510"/>
    <lineage>
        <taxon>Eukaryota</taxon>
        <taxon>Viridiplantae</taxon>
        <taxon>Streptophyta</taxon>
        <taxon>Embryophyta</taxon>
        <taxon>Tracheophyta</taxon>
        <taxon>Spermatophyta</taxon>
        <taxon>Magnoliopsida</taxon>
        <taxon>eudicotyledons</taxon>
        <taxon>Gunneridae</taxon>
        <taxon>Pentapetalae</taxon>
        <taxon>asterids</taxon>
        <taxon>campanulids</taxon>
        <taxon>Asterales</taxon>
        <taxon>Asteraceae</taxon>
        <taxon>Asteroideae</taxon>
        <taxon>Anthemideae</taxon>
        <taxon>Anthemidinae</taxon>
        <taxon>Tanacetum</taxon>
    </lineage>
</organism>
<dbReference type="AlphaFoldDB" id="A0A699XBC4"/>
<sequence length="50" mass="5568">MIKSPAVDIVENEKAFEITAEVPGVDEKKLSVKVVNGTLQLKGEKREERD</sequence>
<protein>
    <recommendedName>
        <fullName evidence="3">SHSP domain-containing protein</fullName>
    </recommendedName>
</protein>
<comment type="caution">
    <text evidence="4">The sequence shown here is derived from an EMBL/GenBank/DDBJ whole genome shotgun (WGS) entry which is preliminary data.</text>
</comment>
<proteinExistence type="inferred from homology"/>
<dbReference type="PROSITE" id="PS01031">
    <property type="entry name" value="SHSP"/>
    <property type="match status" value="1"/>
</dbReference>
<feature type="domain" description="SHSP" evidence="3">
    <location>
        <begin position="1"/>
        <end position="50"/>
    </location>
</feature>
<accession>A0A699XBC4</accession>
<dbReference type="InterPro" id="IPR002068">
    <property type="entry name" value="A-crystallin/Hsp20_dom"/>
</dbReference>
<evidence type="ECO:0000256" key="1">
    <source>
        <dbReference type="PROSITE-ProRule" id="PRU00285"/>
    </source>
</evidence>
<name>A0A699XBC4_TANCI</name>